<accession>A0A9R1V979</accession>
<dbReference type="AlphaFoldDB" id="A0A9R1V979"/>
<protein>
    <submittedName>
        <fullName evidence="1">Uncharacterized protein</fullName>
    </submittedName>
</protein>
<proteinExistence type="predicted"/>
<gene>
    <name evidence="1" type="ORF">LSAT_V11C600339210</name>
</gene>
<evidence type="ECO:0000313" key="1">
    <source>
        <dbReference type="EMBL" id="KAJ0200633.1"/>
    </source>
</evidence>
<dbReference type="EMBL" id="NBSK02000006">
    <property type="protein sequence ID" value="KAJ0200633.1"/>
    <property type="molecule type" value="Genomic_DNA"/>
</dbReference>
<name>A0A9R1V979_LACSA</name>
<organism evidence="1 2">
    <name type="scientific">Lactuca sativa</name>
    <name type="common">Garden lettuce</name>
    <dbReference type="NCBI Taxonomy" id="4236"/>
    <lineage>
        <taxon>Eukaryota</taxon>
        <taxon>Viridiplantae</taxon>
        <taxon>Streptophyta</taxon>
        <taxon>Embryophyta</taxon>
        <taxon>Tracheophyta</taxon>
        <taxon>Spermatophyta</taxon>
        <taxon>Magnoliopsida</taxon>
        <taxon>eudicotyledons</taxon>
        <taxon>Gunneridae</taxon>
        <taxon>Pentapetalae</taxon>
        <taxon>asterids</taxon>
        <taxon>campanulids</taxon>
        <taxon>Asterales</taxon>
        <taxon>Asteraceae</taxon>
        <taxon>Cichorioideae</taxon>
        <taxon>Cichorieae</taxon>
        <taxon>Lactucinae</taxon>
        <taxon>Lactuca</taxon>
    </lineage>
</organism>
<reference evidence="1 2" key="1">
    <citation type="journal article" date="2017" name="Nat. Commun.">
        <title>Genome assembly with in vitro proximity ligation data and whole-genome triplication in lettuce.</title>
        <authorList>
            <person name="Reyes-Chin-Wo S."/>
            <person name="Wang Z."/>
            <person name="Yang X."/>
            <person name="Kozik A."/>
            <person name="Arikit S."/>
            <person name="Song C."/>
            <person name="Xia L."/>
            <person name="Froenicke L."/>
            <person name="Lavelle D.O."/>
            <person name="Truco M.J."/>
            <person name="Xia R."/>
            <person name="Zhu S."/>
            <person name="Xu C."/>
            <person name="Xu H."/>
            <person name="Xu X."/>
            <person name="Cox K."/>
            <person name="Korf I."/>
            <person name="Meyers B.C."/>
            <person name="Michelmore R.W."/>
        </authorList>
    </citation>
    <scope>NUCLEOTIDE SEQUENCE [LARGE SCALE GENOMIC DNA]</scope>
    <source>
        <strain evidence="2">cv. Salinas</strain>
        <tissue evidence="1">Seedlings</tissue>
    </source>
</reference>
<dbReference type="Proteomes" id="UP000235145">
    <property type="component" value="Unassembled WGS sequence"/>
</dbReference>
<comment type="caution">
    <text evidence="1">The sequence shown here is derived from an EMBL/GenBank/DDBJ whole genome shotgun (WGS) entry which is preliminary data.</text>
</comment>
<sequence length="86" mass="9899">MGVFSVGKVRNDLCLRVKPYISRGFSVGREFLAGKDFRSEYISAKGVLSVGCPCSAYCNWEEDTKILIKNYQDRVEEEGFEERRKH</sequence>
<keyword evidence="2" id="KW-1185">Reference proteome</keyword>
<evidence type="ECO:0000313" key="2">
    <source>
        <dbReference type="Proteomes" id="UP000235145"/>
    </source>
</evidence>